<keyword evidence="1" id="KW-0732">Signal</keyword>
<dbReference type="GO" id="GO:0016787">
    <property type="term" value="F:hydrolase activity"/>
    <property type="evidence" value="ECO:0007669"/>
    <property type="project" value="UniProtKB-KW"/>
</dbReference>
<feature type="chain" id="PRO_5046871875" evidence="1">
    <location>
        <begin position="25"/>
        <end position="297"/>
    </location>
</feature>
<evidence type="ECO:0000256" key="1">
    <source>
        <dbReference type="SAM" id="SignalP"/>
    </source>
</evidence>
<dbReference type="PROSITE" id="PS51318">
    <property type="entry name" value="TAT"/>
    <property type="match status" value="1"/>
</dbReference>
<dbReference type="SUPFAM" id="SSF52266">
    <property type="entry name" value="SGNH hydrolase"/>
    <property type="match status" value="1"/>
</dbReference>
<dbReference type="RefSeq" id="WP_390319043.1">
    <property type="nucleotide sequence ID" value="NZ_JBHSPB010000015.1"/>
</dbReference>
<dbReference type="CDD" id="cd01823">
    <property type="entry name" value="SEST_like"/>
    <property type="match status" value="1"/>
</dbReference>
<gene>
    <name evidence="3" type="ORF">ACFP1Z_23260</name>
</gene>
<feature type="domain" description="SGNH hydrolase-type esterase" evidence="2">
    <location>
        <begin position="46"/>
        <end position="286"/>
    </location>
</feature>
<keyword evidence="4" id="KW-1185">Reference proteome</keyword>
<dbReference type="InterPro" id="IPR006311">
    <property type="entry name" value="TAT_signal"/>
</dbReference>
<sequence length="297" mass="30685">MTRHTLRHRTRRLLAALTSAIVVAGGLTAAAPTTAWARAGYSRYVALGDSFAAVGTVTKVHGTPAGCGRATDNYPSDLARSLGVADFVDVSCAGATTTNMTTPQSVQPLGQNPPQFDALTPDTDLVTVTISGNDVLSPILLTCLQGSLTDPLGNPCQRHYTAGGTDQAAAMINEAAPKVAGVLDGIHQRSPHATVVLVGYLQLAPPTTGCWPLLPIARGDVPYVHGLFRQMNAVLGTVAGGHHTLFSNPGNFTGHDACQQPGVKWTEGLIPTSPSAPLHPNATGQAHVAALTQALLS</sequence>
<keyword evidence="3" id="KW-0378">Hydrolase</keyword>
<evidence type="ECO:0000313" key="3">
    <source>
        <dbReference type="EMBL" id="MFC5723091.1"/>
    </source>
</evidence>
<evidence type="ECO:0000259" key="2">
    <source>
        <dbReference type="Pfam" id="PF13472"/>
    </source>
</evidence>
<evidence type="ECO:0000313" key="4">
    <source>
        <dbReference type="Proteomes" id="UP001596083"/>
    </source>
</evidence>
<dbReference type="EMBL" id="JBHSPB010000015">
    <property type="protein sequence ID" value="MFC5723091.1"/>
    <property type="molecule type" value="Genomic_DNA"/>
</dbReference>
<protein>
    <submittedName>
        <fullName evidence="3">SGNH/GDSL hydrolase family protein</fullName>
        <ecNumber evidence="3">3.1.-.-</ecNumber>
    </submittedName>
</protein>
<reference evidence="4" key="1">
    <citation type="journal article" date="2019" name="Int. J. Syst. Evol. Microbiol.">
        <title>The Global Catalogue of Microorganisms (GCM) 10K type strain sequencing project: providing services to taxonomists for standard genome sequencing and annotation.</title>
        <authorList>
            <consortium name="The Broad Institute Genomics Platform"/>
            <consortium name="The Broad Institute Genome Sequencing Center for Infectious Disease"/>
            <person name="Wu L."/>
            <person name="Ma J."/>
        </authorList>
    </citation>
    <scope>NUCLEOTIDE SEQUENCE [LARGE SCALE GENOMIC DNA]</scope>
    <source>
        <strain evidence="4">CGMCC 4.7304</strain>
    </source>
</reference>
<dbReference type="Proteomes" id="UP001596083">
    <property type="component" value="Unassembled WGS sequence"/>
</dbReference>
<comment type="caution">
    <text evidence="3">The sequence shown here is derived from an EMBL/GenBank/DDBJ whole genome shotgun (WGS) entry which is preliminary data.</text>
</comment>
<accession>A0ABW0Z6Y7</accession>
<dbReference type="PANTHER" id="PTHR37981">
    <property type="entry name" value="LIPASE 2"/>
    <property type="match status" value="1"/>
</dbReference>
<proteinExistence type="predicted"/>
<dbReference type="EC" id="3.1.-.-" evidence="3"/>
<name>A0ABW0Z6Y7_9ACTN</name>
<dbReference type="PANTHER" id="PTHR37981:SF1">
    <property type="entry name" value="SGNH HYDROLASE-TYPE ESTERASE DOMAIN-CONTAINING PROTEIN"/>
    <property type="match status" value="1"/>
</dbReference>
<dbReference type="Pfam" id="PF13472">
    <property type="entry name" value="Lipase_GDSL_2"/>
    <property type="match status" value="1"/>
</dbReference>
<feature type="signal peptide" evidence="1">
    <location>
        <begin position="1"/>
        <end position="24"/>
    </location>
</feature>
<organism evidence="3 4">
    <name type="scientific">Streptomyces gamaensis</name>
    <dbReference type="NCBI Taxonomy" id="1763542"/>
    <lineage>
        <taxon>Bacteria</taxon>
        <taxon>Bacillati</taxon>
        <taxon>Actinomycetota</taxon>
        <taxon>Actinomycetes</taxon>
        <taxon>Kitasatosporales</taxon>
        <taxon>Streptomycetaceae</taxon>
        <taxon>Streptomyces</taxon>
    </lineage>
</organism>
<dbReference type="InterPro" id="IPR037460">
    <property type="entry name" value="SEST-like"/>
</dbReference>
<dbReference type="Gene3D" id="3.40.50.1110">
    <property type="entry name" value="SGNH hydrolase"/>
    <property type="match status" value="1"/>
</dbReference>
<dbReference type="InterPro" id="IPR036514">
    <property type="entry name" value="SGNH_hydro_sf"/>
</dbReference>
<dbReference type="InterPro" id="IPR013830">
    <property type="entry name" value="SGNH_hydro"/>
</dbReference>